<evidence type="ECO:0000313" key="2">
    <source>
        <dbReference type="Proteomes" id="UP000037035"/>
    </source>
</evidence>
<feature type="non-terminal residue" evidence="1">
    <location>
        <position position="84"/>
    </location>
</feature>
<sequence>RQYLTARGTTTRFHPRYNFSAIQSLSESCFQKLFHMSWPCFLNLLHLIEPDPIFYNQSQNPQQDVSIQLTVATCRLGSNGNGAA</sequence>
<evidence type="ECO:0000313" key="1">
    <source>
        <dbReference type="EMBL" id="KNZ61231.1"/>
    </source>
</evidence>
<gene>
    <name evidence="1" type="ORF">VP01_14322g1</name>
</gene>
<protein>
    <submittedName>
        <fullName evidence="1">Uncharacterized protein</fullName>
    </submittedName>
</protein>
<dbReference type="OrthoDB" id="2507202at2759"/>
<proteinExistence type="predicted"/>
<dbReference type="AlphaFoldDB" id="A0A0L6VKC7"/>
<name>A0A0L6VKC7_9BASI</name>
<feature type="non-terminal residue" evidence="1">
    <location>
        <position position="1"/>
    </location>
</feature>
<reference evidence="1 2" key="1">
    <citation type="submission" date="2015-08" db="EMBL/GenBank/DDBJ databases">
        <title>Next Generation Sequencing and Analysis of the Genome of Puccinia sorghi L Schw, the Causal Agent of Maize Common Rust.</title>
        <authorList>
            <person name="Rochi L."/>
            <person name="Burguener G."/>
            <person name="Darino M."/>
            <person name="Turjanski A."/>
            <person name="Kreff E."/>
            <person name="Dieguez M.J."/>
            <person name="Sacco F."/>
        </authorList>
    </citation>
    <scope>NUCLEOTIDE SEQUENCE [LARGE SCALE GENOMIC DNA]</scope>
    <source>
        <strain evidence="1 2">RO10H11247</strain>
    </source>
</reference>
<accession>A0A0L6VKC7</accession>
<organism evidence="1 2">
    <name type="scientific">Puccinia sorghi</name>
    <dbReference type="NCBI Taxonomy" id="27349"/>
    <lineage>
        <taxon>Eukaryota</taxon>
        <taxon>Fungi</taxon>
        <taxon>Dikarya</taxon>
        <taxon>Basidiomycota</taxon>
        <taxon>Pucciniomycotina</taxon>
        <taxon>Pucciniomycetes</taxon>
        <taxon>Pucciniales</taxon>
        <taxon>Pucciniaceae</taxon>
        <taxon>Puccinia</taxon>
    </lineage>
</organism>
<comment type="caution">
    <text evidence="1">The sequence shown here is derived from an EMBL/GenBank/DDBJ whole genome shotgun (WGS) entry which is preliminary data.</text>
</comment>
<dbReference type="VEuPathDB" id="FungiDB:VP01_14322g1"/>
<dbReference type="EMBL" id="LAVV01004802">
    <property type="protein sequence ID" value="KNZ61231.1"/>
    <property type="molecule type" value="Genomic_DNA"/>
</dbReference>
<keyword evidence="2" id="KW-1185">Reference proteome</keyword>
<dbReference type="Proteomes" id="UP000037035">
    <property type="component" value="Unassembled WGS sequence"/>
</dbReference>